<evidence type="ECO:0000313" key="1">
    <source>
        <dbReference type="EMBL" id="GAH80187.1"/>
    </source>
</evidence>
<sequence>MSGELTPAVVLDLGYGGYGVVRSLVPYGIPVIGFCNQRRMPEYRTKLCDQKVHFDGEADLRDKLKQTVSGLHEKPVLYVTTDSYVSFVIENREFIDDNFLIHLPSNDVLKLLLDKTAFTEYAKQHNILIPRTHNLFNLEDLEHIAETLS</sequence>
<dbReference type="AlphaFoldDB" id="X1IEQ7"/>
<gene>
    <name evidence="1" type="ORF">S03H2_61008</name>
</gene>
<reference evidence="1" key="1">
    <citation type="journal article" date="2014" name="Front. Microbiol.">
        <title>High frequency of phylogenetically diverse reductive dehalogenase-homologous genes in deep subseafloor sedimentary metagenomes.</title>
        <authorList>
            <person name="Kawai M."/>
            <person name="Futagami T."/>
            <person name="Toyoda A."/>
            <person name="Takaki Y."/>
            <person name="Nishi S."/>
            <person name="Hori S."/>
            <person name="Arai W."/>
            <person name="Tsubouchi T."/>
            <person name="Morono Y."/>
            <person name="Uchiyama I."/>
            <person name="Ito T."/>
            <person name="Fujiyama A."/>
            <person name="Inagaki F."/>
            <person name="Takami H."/>
        </authorList>
    </citation>
    <scope>NUCLEOTIDE SEQUENCE</scope>
    <source>
        <strain evidence="1">Expedition CK06-06</strain>
    </source>
</reference>
<organism evidence="1">
    <name type="scientific">marine sediment metagenome</name>
    <dbReference type="NCBI Taxonomy" id="412755"/>
    <lineage>
        <taxon>unclassified sequences</taxon>
        <taxon>metagenomes</taxon>
        <taxon>ecological metagenomes</taxon>
    </lineage>
</organism>
<comment type="caution">
    <text evidence="1">The sequence shown here is derived from an EMBL/GenBank/DDBJ whole genome shotgun (WGS) entry which is preliminary data.</text>
</comment>
<feature type="non-terminal residue" evidence="1">
    <location>
        <position position="149"/>
    </location>
</feature>
<name>X1IEQ7_9ZZZZ</name>
<accession>X1IEQ7</accession>
<protein>
    <submittedName>
        <fullName evidence="1">Uncharacterized protein</fullName>
    </submittedName>
</protein>
<dbReference type="EMBL" id="BARU01039355">
    <property type="protein sequence ID" value="GAH80187.1"/>
    <property type="molecule type" value="Genomic_DNA"/>
</dbReference>
<proteinExistence type="predicted"/>